<dbReference type="STRING" id="415015.SAMN05660462_00614"/>
<proteinExistence type="predicted"/>
<dbReference type="AlphaFoldDB" id="A0A1H3LTA0"/>
<dbReference type="SUPFAM" id="SSF143842">
    <property type="entry name" value="YwmB-like"/>
    <property type="match status" value="1"/>
</dbReference>
<protein>
    <submittedName>
        <fullName evidence="1">TATA-box binding</fullName>
    </submittedName>
</protein>
<organism evidence="1 2">
    <name type="scientific">Proteiniborus ethanoligenes</name>
    <dbReference type="NCBI Taxonomy" id="415015"/>
    <lineage>
        <taxon>Bacteria</taxon>
        <taxon>Bacillati</taxon>
        <taxon>Bacillota</taxon>
        <taxon>Clostridia</taxon>
        <taxon>Eubacteriales</taxon>
        <taxon>Proteiniborus</taxon>
    </lineage>
</organism>
<name>A0A1H3LTA0_9FIRM</name>
<dbReference type="InterPro" id="IPR014794">
    <property type="entry name" value="DUF1779"/>
</dbReference>
<dbReference type="Gene3D" id="3.30.360.40">
    <property type="entry name" value="YwmB-like"/>
    <property type="match status" value="1"/>
</dbReference>
<dbReference type="Proteomes" id="UP000198625">
    <property type="component" value="Unassembled WGS sequence"/>
</dbReference>
<gene>
    <name evidence="1" type="ORF">SAMN05660462_00614</name>
</gene>
<accession>A0A1H3LTA0</accession>
<dbReference type="InterPro" id="IPR036209">
    <property type="entry name" value="YwmB-like_sf"/>
</dbReference>
<dbReference type="OrthoDB" id="1708334at2"/>
<evidence type="ECO:0000313" key="1">
    <source>
        <dbReference type="EMBL" id="SDY67075.1"/>
    </source>
</evidence>
<sequence length="258" mass="29755">MKKIKNIISIGLIILLTFINWSYADKEGLKNEDLFIKAFEETGADFFQLNLNFSGTMFEDYKDREELSLIMDYIIKELDLIGLEEKEEAEYEDINTEAFSSCQIVTYGKDKEQGLFTIILYSYLDKEANTGETSIVIDITQEKDYNKLGETTRKIENLYKTYNIKSENTYCIIGTFEAELDMRNVLKKITKALSITNSSKIEGLIENEIISISAYSPDIDRFIYTGNKKMNLNIAMSYNEYEGKTYILMGYPIIAIGY</sequence>
<dbReference type="RefSeq" id="WP_091727042.1">
    <property type="nucleotide sequence ID" value="NZ_FNQE01000004.1"/>
</dbReference>
<evidence type="ECO:0000313" key="2">
    <source>
        <dbReference type="Proteomes" id="UP000198625"/>
    </source>
</evidence>
<dbReference type="Pfam" id="PF08680">
    <property type="entry name" value="DUF1779"/>
    <property type="match status" value="1"/>
</dbReference>
<keyword evidence="2" id="KW-1185">Reference proteome</keyword>
<reference evidence="1 2" key="1">
    <citation type="submission" date="2016-10" db="EMBL/GenBank/DDBJ databases">
        <authorList>
            <person name="de Groot N.N."/>
        </authorList>
    </citation>
    <scope>NUCLEOTIDE SEQUENCE [LARGE SCALE GENOMIC DNA]</scope>
    <source>
        <strain evidence="1 2">DSM 21650</strain>
    </source>
</reference>
<dbReference type="EMBL" id="FNQE01000004">
    <property type="protein sequence ID" value="SDY67075.1"/>
    <property type="molecule type" value="Genomic_DNA"/>
</dbReference>